<sequence>MESAGDVAVGRSPVNRLPGATAFTGMPAAQALLSAVHAGGPVLAFVTGVAGSGKSDLLQHCRRLLNRSGTQVFTTIPEHEATRPGCAVIVDDVHHWEAGSLSRLTDLADRGDLTVIAAAEPRLSDNNIRQVQRTFSALGTDIKLGPLPTPAIIARSGGIVSAPVADVIRRTAGGNRAAIDTALDVLRADPAADERAAREAIAKWQHERLRALDPTTHDVLTVAALQPSPDPHTIADTLGLDPTAAIEALDRARGSGFLTGTDEFLPAALPVLRAVRGEHQIASTHRSLVDTLLDRGALTVDGALAAARSGVVDGRLADLLLSAARTTNPAQAADLWHAALTAGADPGVVRVPLADAATLAGDLDTATRLADTILAADSPSDRRDAVRIGAAIAARRGTYSRSADLYRWLGPEAAGPDATIGVLTLLATGDRPGAEEFSATAGAAPPTTDHARGTLLSSGLLASLTSSPAAALGPILRAVSLSAQHRRAEPESAAAVAALLCLHSGDLAGAKAALSRDCDQTPREQLLLGWTAMVGGDLTTAAGILREVTAQNLRDELVAHALAVAIARRRGDMGALVAAWRDAVPAAAEMEVDLFALHPLGELWLAAVRLQDTARLDHLVTAADRLLAALGSPPAWSMSWSWYGVQAAILADDPSALVPYARQLGQAAAGEPFGAALADAGRAWLRVLQGQPDVAEVKKAASALEQVGLPWDAARLAGEAALRVDDTQAATSLLQVARLVGAPAVAATATHVDAAQPAAGPLTEREAEVARNLLLGLTYREIGARLFISGKTVEHHVARIRRRLGAGSRSEMLSMLRAAGYGPATNQGGGQSATSS</sequence>
<dbReference type="InterPro" id="IPR000792">
    <property type="entry name" value="Tscrpt_reg_LuxR_C"/>
</dbReference>
<dbReference type="RefSeq" id="WP_143696546.1">
    <property type="nucleotide sequence ID" value="NZ_PEBD01000010.1"/>
</dbReference>
<reference evidence="5 6" key="1">
    <citation type="submission" date="2017-10" db="EMBL/GenBank/DDBJ databases">
        <title>The draft genome sequence of Williamsia sp. BULT 1.1 isolated from the semi-arid grassland soils from South Africa.</title>
        <authorList>
            <person name="Kabwe M.H."/>
            <person name="Govender N."/>
            <person name="Mutseka Lunga P."/>
            <person name="Vikram S."/>
            <person name="Makhalanyane T.P."/>
        </authorList>
    </citation>
    <scope>NUCLEOTIDE SEQUENCE [LARGE SCALE GENOMIC DNA]</scope>
    <source>
        <strain evidence="5 6">BULT 1.1</strain>
    </source>
</reference>
<accession>A0A2G3PH21</accession>
<dbReference type="Gene3D" id="1.10.10.10">
    <property type="entry name" value="Winged helix-like DNA-binding domain superfamily/Winged helix DNA-binding domain"/>
    <property type="match status" value="1"/>
</dbReference>
<dbReference type="CDD" id="cd06170">
    <property type="entry name" value="LuxR_C_like"/>
    <property type="match status" value="1"/>
</dbReference>
<evidence type="ECO:0000256" key="2">
    <source>
        <dbReference type="ARBA" id="ARBA00023125"/>
    </source>
</evidence>
<dbReference type="Pfam" id="PF00196">
    <property type="entry name" value="GerE"/>
    <property type="match status" value="1"/>
</dbReference>
<gene>
    <name evidence="5" type="ORF">CSW57_14845</name>
</gene>
<comment type="caution">
    <text evidence="5">The sequence shown here is derived from an EMBL/GenBank/DDBJ whole genome shotgun (WGS) entry which is preliminary data.</text>
</comment>
<evidence type="ECO:0000256" key="1">
    <source>
        <dbReference type="ARBA" id="ARBA00023015"/>
    </source>
</evidence>
<dbReference type="PROSITE" id="PS50043">
    <property type="entry name" value="HTH_LUXR_2"/>
    <property type="match status" value="1"/>
</dbReference>
<dbReference type="SMART" id="SM00421">
    <property type="entry name" value="HTH_LUXR"/>
    <property type="match status" value="1"/>
</dbReference>
<dbReference type="PRINTS" id="PR00038">
    <property type="entry name" value="HTHLUXR"/>
</dbReference>
<dbReference type="GO" id="GO:0006355">
    <property type="term" value="P:regulation of DNA-templated transcription"/>
    <property type="evidence" value="ECO:0007669"/>
    <property type="project" value="InterPro"/>
</dbReference>
<dbReference type="SUPFAM" id="SSF46894">
    <property type="entry name" value="C-terminal effector domain of the bipartite response regulators"/>
    <property type="match status" value="1"/>
</dbReference>
<dbReference type="PANTHER" id="PTHR44688:SF16">
    <property type="entry name" value="DNA-BINDING TRANSCRIPTIONAL ACTIVATOR DEVR_DOSR"/>
    <property type="match status" value="1"/>
</dbReference>
<dbReference type="EMBL" id="PEBD01000010">
    <property type="protein sequence ID" value="PHV65117.1"/>
    <property type="molecule type" value="Genomic_DNA"/>
</dbReference>
<dbReference type="InterPro" id="IPR016032">
    <property type="entry name" value="Sig_transdc_resp-reg_C-effctor"/>
</dbReference>
<dbReference type="PROSITE" id="PS00622">
    <property type="entry name" value="HTH_LUXR_1"/>
    <property type="match status" value="1"/>
</dbReference>
<dbReference type="InterPro" id="IPR027417">
    <property type="entry name" value="P-loop_NTPase"/>
</dbReference>
<dbReference type="SUPFAM" id="SSF52540">
    <property type="entry name" value="P-loop containing nucleoside triphosphate hydrolases"/>
    <property type="match status" value="1"/>
</dbReference>
<evidence type="ECO:0000259" key="4">
    <source>
        <dbReference type="PROSITE" id="PS50043"/>
    </source>
</evidence>
<dbReference type="AlphaFoldDB" id="A0A2G3PH21"/>
<evidence type="ECO:0000313" key="6">
    <source>
        <dbReference type="Proteomes" id="UP000225108"/>
    </source>
</evidence>
<evidence type="ECO:0000313" key="5">
    <source>
        <dbReference type="EMBL" id="PHV65117.1"/>
    </source>
</evidence>
<dbReference type="GO" id="GO:0003677">
    <property type="term" value="F:DNA binding"/>
    <property type="evidence" value="ECO:0007669"/>
    <property type="project" value="UniProtKB-KW"/>
</dbReference>
<keyword evidence="3" id="KW-0804">Transcription</keyword>
<name>A0A2G3PH21_WILMA</name>
<keyword evidence="1" id="KW-0805">Transcription regulation</keyword>
<dbReference type="InterPro" id="IPR036388">
    <property type="entry name" value="WH-like_DNA-bd_sf"/>
</dbReference>
<dbReference type="PANTHER" id="PTHR44688">
    <property type="entry name" value="DNA-BINDING TRANSCRIPTIONAL ACTIVATOR DEVR_DOSR"/>
    <property type="match status" value="1"/>
</dbReference>
<protein>
    <submittedName>
        <fullName evidence="5">Helix-turn-helix transcriptional regulator</fullName>
    </submittedName>
</protein>
<dbReference type="Proteomes" id="UP000225108">
    <property type="component" value="Unassembled WGS sequence"/>
</dbReference>
<evidence type="ECO:0000256" key="3">
    <source>
        <dbReference type="ARBA" id="ARBA00023163"/>
    </source>
</evidence>
<proteinExistence type="predicted"/>
<keyword evidence="2" id="KW-0238">DNA-binding</keyword>
<feature type="domain" description="HTH luxR-type" evidence="4">
    <location>
        <begin position="755"/>
        <end position="820"/>
    </location>
</feature>
<organism evidence="5 6">
    <name type="scientific">Williamsia marianensis</name>
    <dbReference type="NCBI Taxonomy" id="85044"/>
    <lineage>
        <taxon>Bacteria</taxon>
        <taxon>Bacillati</taxon>
        <taxon>Actinomycetota</taxon>
        <taxon>Actinomycetes</taxon>
        <taxon>Mycobacteriales</taxon>
        <taxon>Nocardiaceae</taxon>
        <taxon>Williamsia</taxon>
    </lineage>
</organism>